<dbReference type="EMBL" id="JARJCW010000043">
    <property type="protein sequence ID" value="KAJ7205477.1"/>
    <property type="molecule type" value="Genomic_DNA"/>
</dbReference>
<evidence type="ECO:0000259" key="2">
    <source>
        <dbReference type="Pfam" id="PF20152"/>
    </source>
</evidence>
<keyword evidence="1" id="KW-0812">Transmembrane</keyword>
<sequence length="387" mass="42873">MTQDPNDVRSTIGAVLAGCLVSVGLSAVVGFQTFLYFQIFPMDSLKYKIMVLWVWVLDAAHTILLCAVIWQYAVVNFGNPDFIFEARPTLVAVHISLHRDFWVQTISSSGQLDSECGHLIDSEWFLWVEDTKDNWALASLISILLFARAGLALISALELILSKTIPNFIVKFDGALTATMSVPLATDTVISLARYYYLNNLQQGYPSTQEMVDVVVVFTINDGCLQCAALIAALICKLHLPNSLIWFGIFCTTPKLYSNSVLATLNLRNWYRHRQRPMGISLTYQRPQTIRDAVNITTGRTSPNNSLQRSKEVGGMSVRSHFALLCSAWLMTTARQTMEVFVDQQIEYSVAVTPGLGDSEPTAVELISLPATVCDKSGDPRAKTTSV</sequence>
<proteinExistence type="predicted"/>
<reference evidence="3" key="1">
    <citation type="submission" date="2023-03" db="EMBL/GenBank/DDBJ databases">
        <title>Massive genome expansion in bonnet fungi (Mycena s.s.) driven by repeated elements and novel gene families across ecological guilds.</title>
        <authorList>
            <consortium name="Lawrence Berkeley National Laboratory"/>
            <person name="Harder C.B."/>
            <person name="Miyauchi S."/>
            <person name="Viragh M."/>
            <person name="Kuo A."/>
            <person name="Thoen E."/>
            <person name="Andreopoulos B."/>
            <person name="Lu D."/>
            <person name="Skrede I."/>
            <person name="Drula E."/>
            <person name="Henrissat B."/>
            <person name="Morin E."/>
            <person name="Kohler A."/>
            <person name="Barry K."/>
            <person name="LaButti K."/>
            <person name="Morin E."/>
            <person name="Salamov A."/>
            <person name="Lipzen A."/>
            <person name="Mereny Z."/>
            <person name="Hegedus B."/>
            <person name="Baldrian P."/>
            <person name="Stursova M."/>
            <person name="Weitz H."/>
            <person name="Taylor A."/>
            <person name="Grigoriev I.V."/>
            <person name="Nagy L.G."/>
            <person name="Martin F."/>
            <person name="Kauserud H."/>
        </authorList>
    </citation>
    <scope>NUCLEOTIDE SEQUENCE</scope>
    <source>
        <strain evidence="3">9144</strain>
    </source>
</reference>
<feature type="transmembrane region" description="Helical" evidence="1">
    <location>
        <begin position="135"/>
        <end position="161"/>
    </location>
</feature>
<keyword evidence="1" id="KW-0472">Membrane</keyword>
<dbReference type="PANTHER" id="PTHR40465:SF1">
    <property type="entry name" value="DUF6534 DOMAIN-CONTAINING PROTEIN"/>
    <property type="match status" value="1"/>
</dbReference>
<evidence type="ECO:0000313" key="4">
    <source>
        <dbReference type="Proteomes" id="UP001219525"/>
    </source>
</evidence>
<dbReference type="InterPro" id="IPR045339">
    <property type="entry name" value="DUF6534"/>
</dbReference>
<feature type="transmembrane region" description="Helical" evidence="1">
    <location>
        <begin position="49"/>
        <end position="73"/>
    </location>
</feature>
<keyword evidence="1" id="KW-1133">Transmembrane helix</keyword>
<dbReference type="AlphaFoldDB" id="A0AAD6V898"/>
<comment type="caution">
    <text evidence="3">The sequence shown here is derived from an EMBL/GenBank/DDBJ whole genome shotgun (WGS) entry which is preliminary data.</text>
</comment>
<protein>
    <recommendedName>
        <fullName evidence="2">DUF6534 domain-containing protein</fullName>
    </recommendedName>
</protein>
<dbReference type="Pfam" id="PF20152">
    <property type="entry name" value="DUF6534"/>
    <property type="match status" value="1"/>
</dbReference>
<keyword evidence="4" id="KW-1185">Reference proteome</keyword>
<accession>A0AAD6V898</accession>
<organism evidence="3 4">
    <name type="scientific">Mycena pura</name>
    <dbReference type="NCBI Taxonomy" id="153505"/>
    <lineage>
        <taxon>Eukaryota</taxon>
        <taxon>Fungi</taxon>
        <taxon>Dikarya</taxon>
        <taxon>Basidiomycota</taxon>
        <taxon>Agaricomycotina</taxon>
        <taxon>Agaricomycetes</taxon>
        <taxon>Agaricomycetidae</taxon>
        <taxon>Agaricales</taxon>
        <taxon>Marasmiineae</taxon>
        <taxon>Mycenaceae</taxon>
        <taxon>Mycena</taxon>
    </lineage>
</organism>
<evidence type="ECO:0000256" key="1">
    <source>
        <dbReference type="SAM" id="Phobius"/>
    </source>
</evidence>
<dbReference type="PANTHER" id="PTHR40465">
    <property type="entry name" value="CHROMOSOME 1, WHOLE GENOME SHOTGUN SEQUENCE"/>
    <property type="match status" value="1"/>
</dbReference>
<feature type="transmembrane region" description="Helical" evidence="1">
    <location>
        <begin position="12"/>
        <end position="37"/>
    </location>
</feature>
<gene>
    <name evidence="3" type="ORF">GGX14DRAFT_644679</name>
</gene>
<name>A0AAD6V898_9AGAR</name>
<dbReference type="Proteomes" id="UP001219525">
    <property type="component" value="Unassembled WGS sequence"/>
</dbReference>
<feature type="domain" description="DUF6534" evidence="2">
    <location>
        <begin position="184"/>
        <end position="269"/>
    </location>
</feature>
<evidence type="ECO:0000313" key="3">
    <source>
        <dbReference type="EMBL" id="KAJ7205477.1"/>
    </source>
</evidence>